<feature type="compositionally biased region" description="Polar residues" evidence="1">
    <location>
        <begin position="1"/>
        <end position="10"/>
    </location>
</feature>
<gene>
    <name evidence="2" type="ORF">EGW08_012109</name>
</gene>
<proteinExistence type="predicted"/>
<feature type="compositionally biased region" description="Basic residues" evidence="1">
    <location>
        <begin position="64"/>
        <end position="73"/>
    </location>
</feature>
<feature type="region of interest" description="Disordered" evidence="1">
    <location>
        <begin position="1112"/>
        <end position="1181"/>
    </location>
</feature>
<dbReference type="Proteomes" id="UP000271974">
    <property type="component" value="Unassembled WGS sequence"/>
</dbReference>
<feature type="region of interest" description="Disordered" evidence="1">
    <location>
        <begin position="972"/>
        <end position="1066"/>
    </location>
</feature>
<dbReference type="OrthoDB" id="6154476at2759"/>
<feature type="compositionally biased region" description="Basic and acidic residues" evidence="1">
    <location>
        <begin position="644"/>
        <end position="655"/>
    </location>
</feature>
<feature type="compositionally biased region" description="Basic and acidic residues" evidence="1">
    <location>
        <begin position="337"/>
        <end position="353"/>
    </location>
</feature>
<feature type="compositionally biased region" description="Acidic residues" evidence="1">
    <location>
        <begin position="93"/>
        <end position="107"/>
    </location>
</feature>
<comment type="caution">
    <text evidence="2">The sequence shown here is derived from an EMBL/GenBank/DDBJ whole genome shotgun (WGS) entry which is preliminary data.</text>
</comment>
<feature type="compositionally biased region" description="Low complexity" evidence="1">
    <location>
        <begin position="310"/>
        <end position="319"/>
    </location>
</feature>
<feature type="region of interest" description="Disordered" evidence="1">
    <location>
        <begin position="1"/>
        <end position="38"/>
    </location>
</feature>
<reference evidence="2 3" key="1">
    <citation type="submission" date="2019-01" db="EMBL/GenBank/DDBJ databases">
        <title>A draft genome assembly of the solar-powered sea slug Elysia chlorotica.</title>
        <authorList>
            <person name="Cai H."/>
            <person name="Li Q."/>
            <person name="Fang X."/>
            <person name="Li J."/>
            <person name="Curtis N.E."/>
            <person name="Altenburger A."/>
            <person name="Shibata T."/>
            <person name="Feng M."/>
            <person name="Maeda T."/>
            <person name="Schwartz J.A."/>
            <person name="Shigenobu S."/>
            <person name="Lundholm N."/>
            <person name="Nishiyama T."/>
            <person name="Yang H."/>
            <person name="Hasebe M."/>
            <person name="Li S."/>
            <person name="Pierce S.K."/>
            <person name="Wang J."/>
        </authorList>
    </citation>
    <scope>NUCLEOTIDE SEQUENCE [LARGE SCALE GENOMIC DNA]</scope>
    <source>
        <strain evidence="2">EC2010</strain>
        <tissue evidence="2">Whole organism of an adult</tissue>
    </source>
</reference>
<feature type="region of interest" description="Disordered" evidence="1">
    <location>
        <begin position="730"/>
        <end position="750"/>
    </location>
</feature>
<feature type="region of interest" description="Disordered" evidence="1">
    <location>
        <begin position="276"/>
        <end position="404"/>
    </location>
</feature>
<feature type="region of interest" description="Disordered" evidence="1">
    <location>
        <begin position="625"/>
        <end position="659"/>
    </location>
</feature>
<accession>A0A3S0ZQ02</accession>
<feature type="compositionally biased region" description="Basic and acidic residues" evidence="1">
    <location>
        <begin position="276"/>
        <end position="288"/>
    </location>
</feature>
<dbReference type="AlphaFoldDB" id="A0A3S0ZQ02"/>
<name>A0A3S0ZQ02_ELYCH</name>
<evidence type="ECO:0000313" key="2">
    <source>
        <dbReference type="EMBL" id="RUS80110.1"/>
    </source>
</evidence>
<sequence>MTTRTRNSWRTPPPPSAAASPCPLSPLPNSPRATSTCAAGGAWTVRSGAWTRPLSGGFFTPSNVKKKFLRRRRNSDGDAVNDSSDDGWVTASGDEDLDDDDQEEVEDSATLVRNPAKGRHGGEEADAGKPRALRFTRDSSVLAPEPCPEMAGVPRAEIWRETPTLLRHRQGGRLEPWEAVRCRRIALPNTPHTAHSIMFLNHQPGETSDFTDTLQRGTKGPGDSELHLEAGGQQEEGEGDKKLDRFPRQFGQWDGVEGYSSGTLPSARNIVEACRRRETRGEGEETHGQKQASAETEGTERLFEPGTGGTTSNVSSTNKSTDRPEEASLATGAESKSNTELDGAKSPESEKKFGLGGSLESLKSHTMRRRSANSKLPPVPTPEVSGNSPVGSPPTSPPADGRSFTISPAHIIQEDVESLAETSSLYDDHVYDVPSDVIARAANESTPTHSDAENASFADSSVSENPAGVPNKPNAPQLERKDSLDEILPLSPSDGSLFDTNSLFYNFYPTHSARNTATTANDNNSNNTNSITETNTENYIYNGSLLSVLSSASDTASALYYHHSSSNSNDQQPMDPLAQARRLHEDPAAILRTRLKAGDGSVYGRPIIFMMGGKPVVLSQSWAANTDQDDHTGPDSVSASLTFRDGHDLGPDEGSHAPVTVDLNSDMTASGVYGPGSSTYPTAPGGLQCDCAGCCPGGAGLIPLDACTKLKLWDLRLICLNREENQYSTYPPRRPTLDDRGVGPTDAAGDVSTDQYVTRKIERLLRAPVITRAGLPDTRELRPLKDGAGASALSASGNHPDLPDFPTDGLRSLYRSCLEGEDVDSLSSSVLGKNHTPLSSVREEVFVGSALTPSVPSCLNPYRTLTKMDAAKCPGAFSWPAGFSNSDKDGGDLGGWQSFFSRQAWSGSGRDEDAAINSVIMSGRPRPLPADWPSGVRGEAVRAGVDSGEETDDSVYVYKPLGLAGMYQWGRGRGRSPGDDSSSSNISGDDVSNRRNHQHYKKRRHYNGHHHHHHNHRYSQHVKSASEKSHVDSLLIRKKGSTSGDKDNHTHHHRSSSHHHYHNNSSNHRNIVVMTSDVDEDSPAYDSSSIYNNSIRSGCSSSVYYGGTSNLSTSTSRSNLNNINSNNNPSIITDGGSGSYSSSDSNNRRAGTVTGGGGGDKARSSRASSPGRGGGRAGADMRGSQVIWGDASIVDWRSQADKFRENHFITLIL</sequence>
<feature type="compositionally biased region" description="Low complexity" evidence="1">
    <location>
        <begin position="979"/>
        <end position="990"/>
    </location>
</feature>
<dbReference type="EMBL" id="RQTK01000410">
    <property type="protein sequence ID" value="RUS80110.1"/>
    <property type="molecule type" value="Genomic_DNA"/>
</dbReference>
<feature type="compositionally biased region" description="Basic residues" evidence="1">
    <location>
        <begin position="1049"/>
        <end position="1062"/>
    </location>
</feature>
<evidence type="ECO:0000256" key="1">
    <source>
        <dbReference type="SAM" id="MobiDB-lite"/>
    </source>
</evidence>
<feature type="region of interest" description="Disordered" evidence="1">
    <location>
        <begin position="50"/>
        <end position="128"/>
    </location>
</feature>
<feature type="region of interest" description="Disordered" evidence="1">
    <location>
        <begin position="206"/>
        <end position="245"/>
    </location>
</feature>
<feature type="compositionally biased region" description="Basic residues" evidence="1">
    <location>
        <begin position="994"/>
        <end position="1020"/>
    </location>
</feature>
<feature type="compositionally biased region" description="Polar residues" evidence="1">
    <location>
        <begin position="206"/>
        <end position="216"/>
    </location>
</feature>
<evidence type="ECO:0000313" key="3">
    <source>
        <dbReference type="Proteomes" id="UP000271974"/>
    </source>
</evidence>
<feature type="region of interest" description="Disordered" evidence="1">
    <location>
        <begin position="925"/>
        <end position="949"/>
    </location>
</feature>
<feature type="compositionally biased region" description="Low complexity" evidence="1">
    <location>
        <begin position="1112"/>
        <end position="1145"/>
    </location>
</feature>
<keyword evidence="3" id="KW-1185">Reference proteome</keyword>
<feature type="region of interest" description="Disordered" evidence="1">
    <location>
        <begin position="443"/>
        <end position="478"/>
    </location>
</feature>
<protein>
    <submittedName>
        <fullName evidence="2">Uncharacterized protein</fullName>
    </submittedName>
</protein>
<organism evidence="2 3">
    <name type="scientific">Elysia chlorotica</name>
    <name type="common">Eastern emerald elysia</name>
    <name type="synonym">Sea slug</name>
    <dbReference type="NCBI Taxonomy" id="188477"/>
    <lineage>
        <taxon>Eukaryota</taxon>
        <taxon>Metazoa</taxon>
        <taxon>Spiralia</taxon>
        <taxon>Lophotrochozoa</taxon>
        <taxon>Mollusca</taxon>
        <taxon>Gastropoda</taxon>
        <taxon>Heterobranchia</taxon>
        <taxon>Euthyneura</taxon>
        <taxon>Panpulmonata</taxon>
        <taxon>Sacoglossa</taxon>
        <taxon>Placobranchoidea</taxon>
        <taxon>Plakobranchidae</taxon>
        <taxon>Elysia</taxon>
    </lineage>
</organism>